<keyword evidence="1" id="KW-0812">Transmembrane</keyword>
<evidence type="ECO:0000256" key="1">
    <source>
        <dbReference type="SAM" id="Phobius"/>
    </source>
</evidence>
<organism evidence="2">
    <name type="scientific">uncultured Rubrobacteraceae bacterium</name>
    <dbReference type="NCBI Taxonomy" id="349277"/>
    <lineage>
        <taxon>Bacteria</taxon>
        <taxon>Bacillati</taxon>
        <taxon>Actinomycetota</taxon>
        <taxon>Rubrobacteria</taxon>
        <taxon>Rubrobacterales</taxon>
        <taxon>Rubrobacteraceae</taxon>
        <taxon>environmental samples</taxon>
    </lineage>
</organism>
<proteinExistence type="predicted"/>
<sequence length="74" mass="7630">MRTIKLYLLKMLVGVVIGAMLGALLGGVAGNNWAVGAIFGACVGLVGASLYDPRAVVHSSPTSRGDTSPYKHDD</sequence>
<evidence type="ECO:0000313" key="2">
    <source>
        <dbReference type="EMBL" id="CAA9513722.1"/>
    </source>
</evidence>
<feature type="transmembrane region" description="Helical" evidence="1">
    <location>
        <begin position="7"/>
        <end position="27"/>
    </location>
</feature>
<name>A0A6J4T4R7_9ACTN</name>
<feature type="transmembrane region" description="Helical" evidence="1">
    <location>
        <begin position="33"/>
        <end position="51"/>
    </location>
</feature>
<evidence type="ECO:0008006" key="3">
    <source>
        <dbReference type="Google" id="ProtNLM"/>
    </source>
</evidence>
<reference evidence="2" key="1">
    <citation type="submission" date="2020-02" db="EMBL/GenBank/DDBJ databases">
        <authorList>
            <person name="Meier V. D."/>
        </authorList>
    </citation>
    <scope>NUCLEOTIDE SEQUENCE</scope>
    <source>
        <strain evidence="2">AVDCRST_MAG05</strain>
    </source>
</reference>
<keyword evidence="1" id="KW-0472">Membrane</keyword>
<protein>
    <recommendedName>
        <fullName evidence="3">Glycine zipper domain-containing protein</fullName>
    </recommendedName>
</protein>
<keyword evidence="1" id="KW-1133">Transmembrane helix</keyword>
<dbReference type="AlphaFoldDB" id="A0A6J4T4R7"/>
<gene>
    <name evidence="2" type="ORF">AVDCRST_MAG05-3177</name>
</gene>
<accession>A0A6J4T4R7</accession>
<dbReference type="EMBL" id="CADCVM010000359">
    <property type="protein sequence ID" value="CAA9513722.1"/>
    <property type="molecule type" value="Genomic_DNA"/>
</dbReference>